<protein>
    <submittedName>
        <fullName evidence="1">Uncharacterized protein</fullName>
    </submittedName>
</protein>
<sequence length="47" mass="5676">MEFKMFKKIKLQNLILDRFKIINGIVCRMCVNDGKTFKANNYKFFLL</sequence>
<evidence type="ECO:0000313" key="1">
    <source>
        <dbReference type="EMBL" id="KKO74048.1"/>
    </source>
</evidence>
<name>A0A0F9WLU3_9MICR</name>
<dbReference type="GeneID" id="36318823"/>
<accession>A0A0F9WLU3</accession>
<organism evidence="1 2">
    <name type="scientific">Vairimorpha ceranae</name>
    <dbReference type="NCBI Taxonomy" id="40302"/>
    <lineage>
        <taxon>Eukaryota</taxon>
        <taxon>Fungi</taxon>
        <taxon>Fungi incertae sedis</taxon>
        <taxon>Microsporidia</taxon>
        <taxon>Nosematidae</taxon>
        <taxon>Vairimorpha</taxon>
    </lineage>
</organism>
<gene>
    <name evidence="1" type="ORF">AAJ76_1290001726</name>
</gene>
<evidence type="ECO:0000313" key="2">
    <source>
        <dbReference type="Proteomes" id="UP000034350"/>
    </source>
</evidence>
<dbReference type="EMBL" id="JPQZ01000129">
    <property type="protein sequence ID" value="KKO74048.1"/>
    <property type="molecule type" value="Genomic_DNA"/>
</dbReference>
<reference evidence="1 2" key="1">
    <citation type="journal article" date="2015" name="Environ. Microbiol.">
        <title>Genome analyses suggest the presence of polyploidy and recent human-driven expansions in eight global populations of the honeybee pathogen Nosema ceranae.</title>
        <authorList>
            <person name="Pelin A."/>
            <person name="Selman M."/>
            <person name="Aris-Brosou S."/>
            <person name="Farinelli L."/>
            <person name="Corradi N."/>
        </authorList>
    </citation>
    <scope>NUCLEOTIDE SEQUENCE [LARGE SCALE GENOMIC DNA]</scope>
    <source>
        <strain evidence="1 2">PA08 1199</strain>
    </source>
</reference>
<dbReference type="RefSeq" id="XP_024329790.1">
    <property type="nucleotide sequence ID" value="XM_024473924.1"/>
</dbReference>
<comment type="caution">
    <text evidence="1">The sequence shown here is derived from an EMBL/GenBank/DDBJ whole genome shotgun (WGS) entry which is preliminary data.</text>
</comment>
<keyword evidence="2" id="KW-1185">Reference proteome</keyword>
<dbReference type="VEuPathDB" id="MicrosporidiaDB:AAJ76_1290001726"/>
<dbReference type="Proteomes" id="UP000034350">
    <property type="component" value="Unassembled WGS sequence"/>
</dbReference>
<proteinExistence type="predicted"/>
<dbReference type="AlphaFoldDB" id="A0A0F9WLU3"/>